<evidence type="ECO:0000313" key="2">
    <source>
        <dbReference type="EMBL" id="KYD11241.1"/>
    </source>
</evidence>
<feature type="domain" description="Type II restriction endonuclease EcoO109IR" evidence="1">
    <location>
        <begin position="1"/>
        <end position="30"/>
    </location>
</feature>
<sequence length="74" mass="8706">MAGQAFWEELTGDPDFYLKIIQLMKNKPQEHSVEFKKAWDAAINRFTREFVETFCDENGNIDWESLVKFNSGKD</sequence>
<dbReference type="InterPro" id="IPR032793">
    <property type="entry name" value="RE_EcoO109IR"/>
</dbReference>
<gene>
    <name evidence="2" type="ORF">B4135_3356</name>
</gene>
<dbReference type="Pfam" id="PF14511">
    <property type="entry name" value="RE_EcoO109I"/>
    <property type="match status" value="1"/>
</dbReference>
<proteinExistence type="predicted"/>
<dbReference type="AlphaFoldDB" id="A0A150LFX4"/>
<dbReference type="EMBL" id="LQYT01000113">
    <property type="protein sequence ID" value="KYD11241.1"/>
    <property type="molecule type" value="Genomic_DNA"/>
</dbReference>
<reference evidence="2 3" key="1">
    <citation type="submission" date="2016-01" db="EMBL/GenBank/DDBJ databases">
        <title>Draft Genome Sequences of Seven Thermophilic Sporeformers Isolated from Foods.</title>
        <authorList>
            <person name="Berendsen E.M."/>
            <person name="Wells-Bennik M.H."/>
            <person name="Krawcyk A.O."/>
            <person name="De Jong A."/>
            <person name="Holsappel S."/>
            <person name="Eijlander R.T."/>
            <person name="Kuipers O.P."/>
        </authorList>
    </citation>
    <scope>NUCLEOTIDE SEQUENCE [LARGE SCALE GENOMIC DNA]</scope>
    <source>
        <strain evidence="2 3">B4135</strain>
    </source>
</reference>
<protein>
    <recommendedName>
        <fullName evidence="1">Type II restriction endonuclease EcoO109IR domain-containing protein</fullName>
    </recommendedName>
</protein>
<dbReference type="InterPro" id="IPR011335">
    <property type="entry name" value="Restrct_endonuc-II-like"/>
</dbReference>
<evidence type="ECO:0000259" key="1">
    <source>
        <dbReference type="Pfam" id="PF14511"/>
    </source>
</evidence>
<name>A0A150LFX4_9BACI</name>
<organism evidence="2 3">
    <name type="scientific">Caldibacillus debilis</name>
    <dbReference type="NCBI Taxonomy" id="301148"/>
    <lineage>
        <taxon>Bacteria</taxon>
        <taxon>Bacillati</taxon>
        <taxon>Bacillota</taxon>
        <taxon>Bacilli</taxon>
        <taxon>Bacillales</taxon>
        <taxon>Bacillaceae</taxon>
        <taxon>Caldibacillus</taxon>
    </lineage>
</organism>
<evidence type="ECO:0000313" key="3">
    <source>
        <dbReference type="Proteomes" id="UP000075683"/>
    </source>
</evidence>
<dbReference type="SUPFAM" id="SSF52980">
    <property type="entry name" value="Restriction endonuclease-like"/>
    <property type="match status" value="1"/>
</dbReference>
<accession>A0A150LFX4</accession>
<dbReference type="Proteomes" id="UP000075683">
    <property type="component" value="Unassembled WGS sequence"/>
</dbReference>
<dbReference type="PATRIC" id="fig|301148.3.peg.1323"/>
<dbReference type="STRING" id="301148.B4135_3356"/>
<comment type="caution">
    <text evidence="2">The sequence shown here is derived from an EMBL/GenBank/DDBJ whole genome shotgun (WGS) entry which is preliminary data.</text>
</comment>